<dbReference type="EMBL" id="JARJCW010000042">
    <property type="protein sequence ID" value="KAJ7205707.1"/>
    <property type="molecule type" value="Genomic_DNA"/>
</dbReference>
<proteinExistence type="predicted"/>
<keyword evidence="2" id="KW-1185">Reference proteome</keyword>
<name>A0AAD6V923_9AGAR</name>
<accession>A0AAD6V923</accession>
<gene>
    <name evidence="1" type="ORF">GGX14DRAFT_397402</name>
</gene>
<sequence length="156" mass="17474">MFIDYSDNEGLDALKLPDYIFSTLPPTSLPQLLEWDLPPQTDVVVNGDLQPSQYFLSEEPCGNIEDILFKLPLAVPPRRLVNNLNAAAGQAVIEGKTSVCTPGNPQVKLPLWVLTYWTYLLDASDAQKTWKAVMRWVKDAHDLDMKLTVHGKGLPR</sequence>
<organism evidence="1 2">
    <name type="scientific">Mycena pura</name>
    <dbReference type="NCBI Taxonomy" id="153505"/>
    <lineage>
        <taxon>Eukaryota</taxon>
        <taxon>Fungi</taxon>
        <taxon>Dikarya</taxon>
        <taxon>Basidiomycota</taxon>
        <taxon>Agaricomycotina</taxon>
        <taxon>Agaricomycetes</taxon>
        <taxon>Agaricomycetidae</taxon>
        <taxon>Agaricales</taxon>
        <taxon>Marasmiineae</taxon>
        <taxon>Mycenaceae</taxon>
        <taxon>Mycena</taxon>
    </lineage>
</organism>
<evidence type="ECO:0000313" key="2">
    <source>
        <dbReference type="Proteomes" id="UP001219525"/>
    </source>
</evidence>
<dbReference type="AlphaFoldDB" id="A0AAD6V923"/>
<evidence type="ECO:0000313" key="1">
    <source>
        <dbReference type="EMBL" id="KAJ7205707.1"/>
    </source>
</evidence>
<protein>
    <submittedName>
        <fullName evidence="1">Uncharacterized protein</fullName>
    </submittedName>
</protein>
<dbReference type="Proteomes" id="UP001219525">
    <property type="component" value="Unassembled WGS sequence"/>
</dbReference>
<comment type="caution">
    <text evidence="1">The sequence shown here is derived from an EMBL/GenBank/DDBJ whole genome shotgun (WGS) entry which is preliminary data.</text>
</comment>
<reference evidence="1" key="1">
    <citation type="submission" date="2023-03" db="EMBL/GenBank/DDBJ databases">
        <title>Massive genome expansion in bonnet fungi (Mycena s.s.) driven by repeated elements and novel gene families across ecological guilds.</title>
        <authorList>
            <consortium name="Lawrence Berkeley National Laboratory"/>
            <person name="Harder C.B."/>
            <person name="Miyauchi S."/>
            <person name="Viragh M."/>
            <person name="Kuo A."/>
            <person name="Thoen E."/>
            <person name="Andreopoulos B."/>
            <person name="Lu D."/>
            <person name="Skrede I."/>
            <person name="Drula E."/>
            <person name="Henrissat B."/>
            <person name="Morin E."/>
            <person name="Kohler A."/>
            <person name="Barry K."/>
            <person name="LaButti K."/>
            <person name="Morin E."/>
            <person name="Salamov A."/>
            <person name="Lipzen A."/>
            <person name="Mereny Z."/>
            <person name="Hegedus B."/>
            <person name="Baldrian P."/>
            <person name="Stursova M."/>
            <person name="Weitz H."/>
            <person name="Taylor A."/>
            <person name="Grigoriev I.V."/>
            <person name="Nagy L.G."/>
            <person name="Martin F."/>
            <person name="Kauserud H."/>
        </authorList>
    </citation>
    <scope>NUCLEOTIDE SEQUENCE</scope>
    <source>
        <strain evidence="1">9144</strain>
    </source>
</reference>